<dbReference type="Proteomes" id="UP001209229">
    <property type="component" value="Unassembled WGS sequence"/>
</dbReference>
<evidence type="ECO:0000313" key="9">
    <source>
        <dbReference type="EMBL" id="MCW3788031.1"/>
    </source>
</evidence>
<organism evidence="9 10">
    <name type="scientific">Plebeiibacterium sediminum</name>
    <dbReference type="NCBI Taxonomy" id="2992112"/>
    <lineage>
        <taxon>Bacteria</taxon>
        <taxon>Pseudomonadati</taxon>
        <taxon>Bacteroidota</taxon>
        <taxon>Bacteroidia</taxon>
        <taxon>Marinilabiliales</taxon>
        <taxon>Marinilabiliaceae</taxon>
        <taxon>Plebeiibacterium</taxon>
    </lineage>
</organism>
<dbReference type="Pfam" id="PF14322">
    <property type="entry name" value="SusD-like_3"/>
    <property type="match status" value="1"/>
</dbReference>
<dbReference type="GO" id="GO:0009279">
    <property type="term" value="C:cell outer membrane"/>
    <property type="evidence" value="ECO:0007669"/>
    <property type="project" value="UniProtKB-SubCell"/>
</dbReference>
<dbReference type="RefSeq" id="WP_301191592.1">
    <property type="nucleotide sequence ID" value="NZ_JAPDPJ010000042.1"/>
</dbReference>
<comment type="caution">
    <text evidence="9">The sequence shown here is derived from an EMBL/GenBank/DDBJ whole genome shotgun (WGS) entry which is preliminary data.</text>
</comment>
<protein>
    <submittedName>
        <fullName evidence="9">RagB/SusD family nutrient uptake outer membrane protein</fullName>
    </submittedName>
</protein>
<evidence type="ECO:0000256" key="1">
    <source>
        <dbReference type="ARBA" id="ARBA00004442"/>
    </source>
</evidence>
<evidence type="ECO:0000256" key="5">
    <source>
        <dbReference type="ARBA" id="ARBA00023237"/>
    </source>
</evidence>
<comment type="similarity">
    <text evidence="2">Belongs to the SusD family.</text>
</comment>
<keyword evidence="3 6" id="KW-0732">Signal</keyword>
<evidence type="ECO:0000259" key="7">
    <source>
        <dbReference type="Pfam" id="PF07980"/>
    </source>
</evidence>
<feature type="domain" description="SusD-like N-terminal" evidence="8">
    <location>
        <begin position="35"/>
        <end position="218"/>
    </location>
</feature>
<evidence type="ECO:0000256" key="4">
    <source>
        <dbReference type="ARBA" id="ARBA00023136"/>
    </source>
</evidence>
<evidence type="ECO:0000256" key="3">
    <source>
        <dbReference type="ARBA" id="ARBA00022729"/>
    </source>
</evidence>
<accession>A0AAE3M6R8</accession>
<keyword evidence="5" id="KW-0998">Cell outer membrane</keyword>
<dbReference type="AlphaFoldDB" id="A0AAE3M6R8"/>
<dbReference type="InterPro" id="IPR012944">
    <property type="entry name" value="SusD_RagB_dom"/>
</dbReference>
<name>A0AAE3M6R8_9BACT</name>
<proteinExistence type="inferred from homology"/>
<sequence length="521" mass="59956">MKKILYTLLLSCLLISSCDVEVTNPNDLEVKIFWKTEADAQSGLNAVYNMFYKPGLYTRWIWFRYDLASDEAFSSSPWLELADWTRFNYANYNFWEGNAWTYRDSYEAIYRANQVLHYTPDITFGNETEKTYVLGQAYFLRALHYYNLALLWGSENNSLAIVLEPSSPGDTPEGHNVTEVWQQVKDDLASAINMLPASWDDTNKGRATIGAAKALRAKCLMQQHEWEAAKQELEWLVTGEGSQYYGLANNFKDNFTHLAENNIESVFELQYSDAHKAPAGDGDFDIDPNLGQNRAQFFGPPGIGWTDGEARSWLVDEFKSELNNDGEYDIRLKTSLFYEGMDVDFADNDRMYSRDMGAWQQDNYIGRVFIRKYASDYYRDYEDYHNPINIRLIRYADVMLMYAECLANTTSGSLNEAVDLVNEIRARVNMPELAVNHPEAVADKTAFLKRLQIERSLELCHEGQRWADLKRWGLFDTSAGLNELKQRDSDFNNFVIGRHSSLPIPSNEIDNNAGLQQNPNY</sequence>
<feature type="signal peptide" evidence="6">
    <location>
        <begin position="1"/>
        <end position="22"/>
    </location>
</feature>
<gene>
    <name evidence="9" type="ORF">OM075_16260</name>
</gene>
<feature type="chain" id="PRO_5042100287" evidence="6">
    <location>
        <begin position="23"/>
        <end position="521"/>
    </location>
</feature>
<keyword evidence="4" id="KW-0472">Membrane</keyword>
<dbReference type="Pfam" id="PF07980">
    <property type="entry name" value="SusD_RagB"/>
    <property type="match status" value="1"/>
</dbReference>
<dbReference type="InterPro" id="IPR033985">
    <property type="entry name" value="SusD-like_N"/>
</dbReference>
<dbReference type="SUPFAM" id="SSF48452">
    <property type="entry name" value="TPR-like"/>
    <property type="match status" value="1"/>
</dbReference>
<feature type="domain" description="RagB/SusD" evidence="7">
    <location>
        <begin position="264"/>
        <end position="521"/>
    </location>
</feature>
<keyword evidence="10" id="KW-1185">Reference proteome</keyword>
<evidence type="ECO:0000313" key="10">
    <source>
        <dbReference type="Proteomes" id="UP001209229"/>
    </source>
</evidence>
<dbReference type="PROSITE" id="PS51257">
    <property type="entry name" value="PROKAR_LIPOPROTEIN"/>
    <property type="match status" value="1"/>
</dbReference>
<evidence type="ECO:0000256" key="6">
    <source>
        <dbReference type="SAM" id="SignalP"/>
    </source>
</evidence>
<evidence type="ECO:0000256" key="2">
    <source>
        <dbReference type="ARBA" id="ARBA00006275"/>
    </source>
</evidence>
<reference evidence="9" key="1">
    <citation type="submission" date="2022-10" db="EMBL/GenBank/DDBJ databases">
        <authorList>
            <person name="Yu W.X."/>
        </authorList>
    </citation>
    <scope>NUCLEOTIDE SEQUENCE</scope>
    <source>
        <strain evidence="9">AAT</strain>
    </source>
</reference>
<dbReference type="Gene3D" id="1.25.40.390">
    <property type="match status" value="1"/>
</dbReference>
<dbReference type="EMBL" id="JAPDPJ010000042">
    <property type="protein sequence ID" value="MCW3788031.1"/>
    <property type="molecule type" value="Genomic_DNA"/>
</dbReference>
<dbReference type="InterPro" id="IPR011990">
    <property type="entry name" value="TPR-like_helical_dom_sf"/>
</dbReference>
<evidence type="ECO:0000259" key="8">
    <source>
        <dbReference type="Pfam" id="PF14322"/>
    </source>
</evidence>
<comment type="subcellular location">
    <subcellularLocation>
        <location evidence="1">Cell outer membrane</location>
    </subcellularLocation>
</comment>